<dbReference type="PANTHER" id="PTHR47592:SF30">
    <property type="entry name" value="CCHC-TYPE DOMAIN-CONTAINING PROTEIN"/>
    <property type="match status" value="1"/>
</dbReference>
<name>A0AAV3RXX5_LITER</name>
<proteinExistence type="predicted"/>
<dbReference type="Pfam" id="PF22936">
    <property type="entry name" value="Pol_BBD"/>
    <property type="match status" value="1"/>
</dbReference>
<feature type="domain" description="Retrovirus-related Pol polyprotein from transposon TNT 1-94-like beta-barrel" evidence="1">
    <location>
        <begin position="155"/>
        <end position="192"/>
    </location>
</feature>
<evidence type="ECO:0000259" key="1">
    <source>
        <dbReference type="Pfam" id="PF22936"/>
    </source>
</evidence>
<dbReference type="InterPro" id="IPR054722">
    <property type="entry name" value="PolX-like_BBD"/>
</dbReference>
<dbReference type="EMBL" id="BAABME010013074">
    <property type="protein sequence ID" value="GAA0185789.1"/>
    <property type="molecule type" value="Genomic_DNA"/>
</dbReference>
<gene>
    <name evidence="2" type="ORF">LIER_33077</name>
</gene>
<dbReference type="Pfam" id="PF14223">
    <property type="entry name" value="Retrotran_gag_2"/>
    <property type="match status" value="1"/>
</dbReference>
<accession>A0AAV3RXX5</accession>
<dbReference type="PANTHER" id="PTHR47592">
    <property type="entry name" value="PBF68 PROTEIN"/>
    <property type="match status" value="1"/>
</dbReference>
<comment type="caution">
    <text evidence="2">The sequence shown here is derived from an EMBL/GenBank/DDBJ whole genome shotgun (WGS) entry which is preliminary data.</text>
</comment>
<keyword evidence="3" id="KW-1185">Reference proteome</keyword>
<evidence type="ECO:0000313" key="2">
    <source>
        <dbReference type="EMBL" id="GAA0185789.1"/>
    </source>
</evidence>
<dbReference type="AlphaFoldDB" id="A0AAV3RXX5"/>
<protein>
    <recommendedName>
        <fullName evidence="1">Retrovirus-related Pol polyprotein from transposon TNT 1-94-like beta-barrel domain-containing protein</fullName>
    </recommendedName>
</protein>
<dbReference type="Proteomes" id="UP001454036">
    <property type="component" value="Unassembled WGS sequence"/>
</dbReference>
<evidence type="ECO:0000313" key="3">
    <source>
        <dbReference type="Proteomes" id="UP001454036"/>
    </source>
</evidence>
<sequence>MVDGKPIMDQVHIFENLCTDITNEGMKLDEIFLANILLEKFPPSWSEYRNHLKHKKRDMPLEELIGHMRTEEENRLKDKAEKMIPNSSTNTNLVETGRPSNVNRFKVQGHKAFQFISRPQKEAILKTPQVHLVESNDVIIAVVVEANLVANFNDWVLDTGASRHLWANKEMFQDFEEVADGDCVYMGNSATAGIT</sequence>
<reference evidence="2 3" key="1">
    <citation type="submission" date="2024-01" db="EMBL/GenBank/DDBJ databases">
        <title>The complete chloroplast genome sequence of Lithospermum erythrorhizon: insights into the phylogenetic relationship among Boraginaceae species and the maternal lineages of purple gromwells.</title>
        <authorList>
            <person name="Okada T."/>
            <person name="Watanabe K."/>
        </authorList>
    </citation>
    <scope>NUCLEOTIDE SEQUENCE [LARGE SCALE GENOMIC DNA]</scope>
</reference>
<organism evidence="2 3">
    <name type="scientific">Lithospermum erythrorhizon</name>
    <name type="common">Purple gromwell</name>
    <name type="synonym">Lithospermum officinale var. erythrorhizon</name>
    <dbReference type="NCBI Taxonomy" id="34254"/>
    <lineage>
        <taxon>Eukaryota</taxon>
        <taxon>Viridiplantae</taxon>
        <taxon>Streptophyta</taxon>
        <taxon>Embryophyta</taxon>
        <taxon>Tracheophyta</taxon>
        <taxon>Spermatophyta</taxon>
        <taxon>Magnoliopsida</taxon>
        <taxon>eudicotyledons</taxon>
        <taxon>Gunneridae</taxon>
        <taxon>Pentapetalae</taxon>
        <taxon>asterids</taxon>
        <taxon>lamiids</taxon>
        <taxon>Boraginales</taxon>
        <taxon>Boraginaceae</taxon>
        <taxon>Boraginoideae</taxon>
        <taxon>Lithospermeae</taxon>
        <taxon>Lithospermum</taxon>
    </lineage>
</organism>